<feature type="domain" description="Cation/H+ exchanger transmembrane" evidence="10">
    <location>
        <begin position="167"/>
        <end position="217"/>
    </location>
</feature>
<proteinExistence type="predicted"/>
<evidence type="ECO:0000259" key="10">
    <source>
        <dbReference type="Pfam" id="PF00999"/>
    </source>
</evidence>
<evidence type="ECO:0000256" key="4">
    <source>
        <dbReference type="ARBA" id="ARBA00022989"/>
    </source>
</evidence>
<feature type="transmembrane region" description="Helical" evidence="9">
    <location>
        <begin position="117"/>
        <end position="143"/>
    </location>
</feature>
<dbReference type="GO" id="GO:0005886">
    <property type="term" value="C:plasma membrane"/>
    <property type="evidence" value="ECO:0007669"/>
    <property type="project" value="TreeGrafter"/>
</dbReference>
<accession>A0A671KK94</accession>
<keyword evidence="7 9" id="KW-0472">Membrane</keyword>
<keyword evidence="12" id="KW-1185">Reference proteome</keyword>
<name>A0A671KK94_9TELE</name>
<keyword evidence="4 9" id="KW-1133">Transmembrane helix</keyword>
<comment type="subcellular location">
    <subcellularLocation>
        <location evidence="1">Membrane</location>
        <topology evidence="1">Multi-pass membrane protein</topology>
    </subcellularLocation>
</comment>
<keyword evidence="3 9" id="KW-0812">Transmembrane</keyword>
<evidence type="ECO:0000256" key="6">
    <source>
        <dbReference type="ARBA" id="ARBA00023065"/>
    </source>
</evidence>
<reference evidence="11" key="2">
    <citation type="submission" date="2025-09" db="UniProtKB">
        <authorList>
            <consortium name="Ensembl"/>
        </authorList>
    </citation>
    <scope>IDENTIFICATION</scope>
</reference>
<evidence type="ECO:0000256" key="7">
    <source>
        <dbReference type="ARBA" id="ARBA00023136"/>
    </source>
</evidence>
<feature type="domain" description="Cation/H+ exchanger transmembrane" evidence="10">
    <location>
        <begin position="36"/>
        <end position="162"/>
    </location>
</feature>
<evidence type="ECO:0000256" key="5">
    <source>
        <dbReference type="ARBA" id="ARBA00023053"/>
    </source>
</evidence>
<evidence type="ECO:0000313" key="11">
    <source>
        <dbReference type="Ensembl" id="ENSSANP00000007790.1"/>
    </source>
</evidence>
<evidence type="ECO:0000256" key="8">
    <source>
        <dbReference type="ARBA" id="ARBA00023201"/>
    </source>
</evidence>
<reference evidence="11" key="1">
    <citation type="submission" date="2025-08" db="UniProtKB">
        <authorList>
            <consortium name="Ensembl"/>
        </authorList>
    </citation>
    <scope>IDENTIFICATION</scope>
</reference>
<evidence type="ECO:0000256" key="2">
    <source>
        <dbReference type="ARBA" id="ARBA00022448"/>
    </source>
</evidence>
<dbReference type="PANTHER" id="PTHR10110">
    <property type="entry name" value="SODIUM/HYDROGEN EXCHANGER"/>
    <property type="match status" value="1"/>
</dbReference>
<dbReference type="GO" id="GO:0015386">
    <property type="term" value="F:potassium:proton antiporter activity"/>
    <property type="evidence" value="ECO:0007669"/>
    <property type="project" value="TreeGrafter"/>
</dbReference>
<dbReference type="GO" id="GO:0098719">
    <property type="term" value="P:sodium ion import across plasma membrane"/>
    <property type="evidence" value="ECO:0007669"/>
    <property type="project" value="TreeGrafter"/>
</dbReference>
<keyword evidence="6" id="KW-0406">Ion transport</keyword>
<dbReference type="PANTHER" id="PTHR10110:SF196">
    <property type="entry name" value="SODIUM_HYDROGEN EXCHANGER"/>
    <property type="match status" value="1"/>
</dbReference>
<dbReference type="Ensembl" id="ENSSANT00000008373.1">
    <property type="protein sequence ID" value="ENSSANP00000007790.1"/>
    <property type="gene ID" value="ENSSANG00000004449.1"/>
</dbReference>
<keyword evidence="2" id="KW-0813">Transport</keyword>
<dbReference type="Pfam" id="PF00999">
    <property type="entry name" value="Na_H_Exchanger"/>
    <property type="match status" value="2"/>
</dbReference>
<feature type="transmembrane region" description="Helical" evidence="9">
    <location>
        <begin position="194"/>
        <end position="216"/>
    </location>
</feature>
<feature type="transmembrane region" description="Helical" evidence="9">
    <location>
        <begin position="155"/>
        <end position="182"/>
    </location>
</feature>
<evidence type="ECO:0000256" key="9">
    <source>
        <dbReference type="SAM" id="Phobius"/>
    </source>
</evidence>
<keyword evidence="5" id="KW-0915">Sodium</keyword>
<feature type="transmembrane region" description="Helical" evidence="9">
    <location>
        <begin position="88"/>
        <end position="110"/>
    </location>
</feature>
<evidence type="ECO:0000256" key="1">
    <source>
        <dbReference type="ARBA" id="ARBA00004141"/>
    </source>
</evidence>
<protein>
    <recommendedName>
        <fullName evidence="10">Cation/H+ exchanger transmembrane domain-containing protein</fullName>
    </recommendedName>
</protein>
<dbReference type="InterPro" id="IPR006153">
    <property type="entry name" value="Cation/H_exchanger_TM"/>
</dbReference>
<evidence type="ECO:0000256" key="3">
    <source>
        <dbReference type="ARBA" id="ARBA00022692"/>
    </source>
</evidence>
<dbReference type="PRINTS" id="PR01084">
    <property type="entry name" value="NAHEXCHNGR"/>
</dbReference>
<dbReference type="GO" id="GO:0015385">
    <property type="term" value="F:sodium:proton antiporter activity"/>
    <property type="evidence" value="ECO:0007669"/>
    <property type="project" value="InterPro"/>
</dbReference>
<feature type="transmembrane region" description="Helical" evidence="9">
    <location>
        <begin position="53"/>
        <end position="76"/>
    </location>
</feature>
<organism evidence="11 12">
    <name type="scientific">Sinocyclocheilus anshuiensis</name>
    <dbReference type="NCBI Taxonomy" id="1608454"/>
    <lineage>
        <taxon>Eukaryota</taxon>
        <taxon>Metazoa</taxon>
        <taxon>Chordata</taxon>
        <taxon>Craniata</taxon>
        <taxon>Vertebrata</taxon>
        <taxon>Euteleostomi</taxon>
        <taxon>Actinopterygii</taxon>
        <taxon>Neopterygii</taxon>
        <taxon>Teleostei</taxon>
        <taxon>Ostariophysi</taxon>
        <taxon>Cypriniformes</taxon>
        <taxon>Cyprinidae</taxon>
        <taxon>Cyprininae</taxon>
        <taxon>Sinocyclocheilus</taxon>
    </lineage>
</organism>
<dbReference type="InterPro" id="IPR004709">
    <property type="entry name" value="NaH_exchanger"/>
</dbReference>
<dbReference type="GO" id="GO:0051453">
    <property type="term" value="P:regulation of intracellular pH"/>
    <property type="evidence" value="ECO:0007669"/>
    <property type="project" value="TreeGrafter"/>
</dbReference>
<evidence type="ECO:0000313" key="12">
    <source>
        <dbReference type="Proteomes" id="UP000472260"/>
    </source>
</evidence>
<sequence length="217" mass="24345">MEETGPDPDPGETTKAVFTLNYPRIHVPFEITLWVLLASFAKIGERLHVLHMVWVPELCLLISIGLIVGGIMHSMHEEPPAVLTSNAFFLYMLPPIVLDSGYFMPIWPFFENFATVLWFAVVGILWYSIGIGISLFAICQIEVFGVQDINLQENLLFASIISGCAYCMLFGVLFGFVAAFTTHFTGKVREIEPLMIFLYSYLAYLIAELFAISSIMA</sequence>
<keyword evidence="8" id="KW-0739">Sodium transport</keyword>
<feature type="transmembrane region" description="Helical" evidence="9">
    <location>
        <begin position="25"/>
        <end position="41"/>
    </location>
</feature>
<dbReference type="Proteomes" id="UP000472260">
    <property type="component" value="Unassembled WGS sequence"/>
</dbReference>
<dbReference type="AlphaFoldDB" id="A0A671KK94"/>
<dbReference type="InterPro" id="IPR018422">
    <property type="entry name" value="Cation/H_exchanger_CPA1"/>
</dbReference>